<dbReference type="SUPFAM" id="SSF69318">
    <property type="entry name" value="Integrin alpha N-terminal domain"/>
    <property type="match status" value="1"/>
</dbReference>
<organism evidence="1 2">
    <name type="scientific">Rotaria socialis</name>
    <dbReference type="NCBI Taxonomy" id="392032"/>
    <lineage>
        <taxon>Eukaryota</taxon>
        <taxon>Metazoa</taxon>
        <taxon>Spiralia</taxon>
        <taxon>Gnathifera</taxon>
        <taxon>Rotifera</taxon>
        <taxon>Eurotatoria</taxon>
        <taxon>Bdelloidea</taxon>
        <taxon>Philodinida</taxon>
        <taxon>Philodinidae</taxon>
        <taxon>Rotaria</taxon>
    </lineage>
</organism>
<evidence type="ECO:0000313" key="1">
    <source>
        <dbReference type="EMBL" id="CAF4563720.1"/>
    </source>
</evidence>
<keyword evidence="2" id="KW-1185">Reference proteome</keyword>
<proteinExistence type="predicted"/>
<accession>A0A820ZRE3</accession>
<evidence type="ECO:0008006" key="3">
    <source>
        <dbReference type="Google" id="ProtNLM"/>
    </source>
</evidence>
<dbReference type="AlphaFoldDB" id="A0A820ZRE3"/>
<reference evidence="1" key="1">
    <citation type="submission" date="2021-02" db="EMBL/GenBank/DDBJ databases">
        <authorList>
            <person name="Nowell W R."/>
        </authorList>
    </citation>
    <scope>NUCLEOTIDE SEQUENCE</scope>
</reference>
<evidence type="ECO:0000313" key="2">
    <source>
        <dbReference type="Proteomes" id="UP000663873"/>
    </source>
</evidence>
<name>A0A820ZRE3_9BILA</name>
<dbReference type="EMBL" id="CAJOBP010010643">
    <property type="protein sequence ID" value="CAF4563720.1"/>
    <property type="molecule type" value="Genomic_DNA"/>
</dbReference>
<dbReference type="Proteomes" id="UP000663873">
    <property type="component" value="Unassembled WGS sequence"/>
</dbReference>
<feature type="non-terminal residue" evidence="1">
    <location>
        <position position="48"/>
    </location>
</feature>
<gene>
    <name evidence="1" type="ORF">UJA718_LOCUS30060</name>
</gene>
<comment type="caution">
    <text evidence="1">The sequence shown here is derived from an EMBL/GenBank/DDBJ whole genome shotgun (WGS) entry which is preliminary data.</text>
</comment>
<sequence length="48" mass="5136">MYSTGLGSYPMVAAIGDINNDNRSDIIIANSGLDSIGILFGYNYATFE</sequence>
<protein>
    <recommendedName>
        <fullName evidence="3">VCBS repeat-containing protein</fullName>
    </recommendedName>
</protein>
<dbReference type="InterPro" id="IPR028994">
    <property type="entry name" value="Integrin_alpha_N"/>
</dbReference>